<protein>
    <submittedName>
        <fullName evidence="1">Uncharacterized protein</fullName>
    </submittedName>
</protein>
<dbReference type="EMBL" id="JH712175">
    <property type="protein sequence ID" value="EFO24573.1"/>
    <property type="molecule type" value="Genomic_DNA"/>
</dbReference>
<dbReference type="InParanoid" id="A0A1S0U319"/>
<gene>
    <name evidence="1" type="ORF">LOAG_03910</name>
</gene>
<dbReference type="RefSeq" id="XP_003139495.1">
    <property type="nucleotide sequence ID" value="XM_003139447.1"/>
</dbReference>
<dbReference type="AlphaFoldDB" id="A0A1S0U319"/>
<dbReference type="CTD" id="9941309"/>
<name>A0A1S0U319_LOALO</name>
<dbReference type="GeneID" id="9941309"/>
<evidence type="ECO:0000313" key="1">
    <source>
        <dbReference type="EMBL" id="EFO24573.1"/>
    </source>
</evidence>
<dbReference type="KEGG" id="loa:LOAG_03910"/>
<reference evidence="1" key="1">
    <citation type="submission" date="2012-04" db="EMBL/GenBank/DDBJ databases">
        <title>The Genome Sequence of Loa loa.</title>
        <authorList>
            <consortium name="The Broad Institute Genome Sequencing Platform"/>
            <consortium name="Broad Institute Genome Sequencing Center for Infectious Disease"/>
            <person name="Nutman T.B."/>
            <person name="Fink D.L."/>
            <person name="Russ C."/>
            <person name="Young S."/>
            <person name="Zeng Q."/>
            <person name="Gargeya S."/>
            <person name="Alvarado L."/>
            <person name="Berlin A."/>
            <person name="Chapman S.B."/>
            <person name="Chen Z."/>
            <person name="Freedman E."/>
            <person name="Gellesch M."/>
            <person name="Goldberg J."/>
            <person name="Griggs A."/>
            <person name="Gujja S."/>
            <person name="Heilman E.R."/>
            <person name="Heiman D."/>
            <person name="Howarth C."/>
            <person name="Mehta T."/>
            <person name="Neiman D."/>
            <person name="Pearson M."/>
            <person name="Roberts A."/>
            <person name="Saif S."/>
            <person name="Shea T."/>
            <person name="Shenoy N."/>
            <person name="Sisk P."/>
            <person name="Stolte C."/>
            <person name="Sykes S."/>
            <person name="White J."/>
            <person name="Yandava C."/>
            <person name="Haas B."/>
            <person name="Henn M.R."/>
            <person name="Nusbaum C."/>
            <person name="Birren B."/>
        </authorList>
    </citation>
    <scope>NUCLEOTIDE SEQUENCE [LARGE SCALE GENOMIC DNA]</scope>
</reference>
<accession>A0A1S0U319</accession>
<organism evidence="1">
    <name type="scientific">Loa loa</name>
    <name type="common">Eye worm</name>
    <name type="synonym">Filaria loa</name>
    <dbReference type="NCBI Taxonomy" id="7209"/>
    <lineage>
        <taxon>Eukaryota</taxon>
        <taxon>Metazoa</taxon>
        <taxon>Ecdysozoa</taxon>
        <taxon>Nematoda</taxon>
        <taxon>Chromadorea</taxon>
        <taxon>Rhabditida</taxon>
        <taxon>Spirurina</taxon>
        <taxon>Spiruromorpha</taxon>
        <taxon>Filarioidea</taxon>
        <taxon>Onchocercidae</taxon>
        <taxon>Loa</taxon>
    </lineage>
</organism>
<sequence>MRSLWRSSVGLRRLTGSVRAWITIYSGLRRRSITSHELDGRYTYVGDVTSKLLVIYERKEIPDLVRPLRTVPRSSLLQEAKSPEYQNYFTNEFQRGWWDRGYWALSRIPIRETLTIPQTNK</sequence>
<proteinExistence type="predicted"/>